<dbReference type="AlphaFoldDB" id="A0A811V3S2"/>
<keyword evidence="2" id="KW-1185">Reference proteome</keyword>
<organism evidence="1 2">
    <name type="scientific">Ceratitis capitata</name>
    <name type="common">Mediterranean fruit fly</name>
    <name type="synonym">Tephritis capitata</name>
    <dbReference type="NCBI Taxonomy" id="7213"/>
    <lineage>
        <taxon>Eukaryota</taxon>
        <taxon>Metazoa</taxon>
        <taxon>Ecdysozoa</taxon>
        <taxon>Arthropoda</taxon>
        <taxon>Hexapoda</taxon>
        <taxon>Insecta</taxon>
        <taxon>Pterygota</taxon>
        <taxon>Neoptera</taxon>
        <taxon>Endopterygota</taxon>
        <taxon>Diptera</taxon>
        <taxon>Brachycera</taxon>
        <taxon>Muscomorpha</taxon>
        <taxon>Tephritoidea</taxon>
        <taxon>Tephritidae</taxon>
        <taxon>Ceratitis</taxon>
        <taxon>Ceratitis</taxon>
    </lineage>
</organism>
<gene>
    <name evidence="1" type="ORF">CCAP1982_LOCUS13934</name>
</gene>
<comment type="caution">
    <text evidence="1">The sequence shown here is derived from an EMBL/GenBank/DDBJ whole genome shotgun (WGS) entry which is preliminary data.</text>
</comment>
<name>A0A811V3S2_CERCA</name>
<evidence type="ECO:0000313" key="2">
    <source>
        <dbReference type="Proteomes" id="UP000606786"/>
    </source>
</evidence>
<proteinExistence type="predicted"/>
<sequence>MDHLQLPFGNRINSELGAVGRQCVTVATAQIMSEIQANIIHKQSMMMALTDSIGCDGNSRHRFGYHNIKPLKSMKSSFV</sequence>
<evidence type="ECO:0000313" key="1">
    <source>
        <dbReference type="EMBL" id="CAD7005574.1"/>
    </source>
</evidence>
<dbReference type="Proteomes" id="UP000606786">
    <property type="component" value="Unassembled WGS sequence"/>
</dbReference>
<reference evidence="1" key="1">
    <citation type="submission" date="2020-11" db="EMBL/GenBank/DDBJ databases">
        <authorList>
            <person name="Whitehead M."/>
        </authorList>
    </citation>
    <scope>NUCLEOTIDE SEQUENCE</scope>
    <source>
        <strain evidence="1">EGII</strain>
    </source>
</reference>
<dbReference type="EMBL" id="CAJHJT010000034">
    <property type="protein sequence ID" value="CAD7005574.1"/>
    <property type="molecule type" value="Genomic_DNA"/>
</dbReference>
<accession>A0A811V3S2</accession>
<protein>
    <submittedName>
        <fullName evidence="1">(Mediterranean fruit fly) hypothetical protein</fullName>
    </submittedName>
</protein>